<dbReference type="SUPFAM" id="SSF53335">
    <property type="entry name" value="S-adenosyl-L-methionine-dependent methyltransferases"/>
    <property type="match status" value="1"/>
</dbReference>
<dbReference type="GO" id="GO:0032259">
    <property type="term" value="P:methylation"/>
    <property type="evidence" value="ECO:0007669"/>
    <property type="project" value="UniProtKB-KW"/>
</dbReference>
<feature type="region of interest" description="Disordered" evidence="8">
    <location>
        <begin position="346"/>
        <end position="378"/>
    </location>
</feature>
<name>A6GD60_9BACT</name>
<dbReference type="PROSITE" id="PS00093">
    <property type="entry name" value="N4_MTASE"/>
    <property type="match status" value="1"/>
</dbReference>
<feature type="region of interest" description="Disordered" evidence="8">
    <location>
        <begin position="1"/>
        <end position="61"/>
    </location>
</feature>
<dbReference type="Gene3D" id="3.40.50.150">
    <property type="entry name" value="Vaccinia Virus protein VP39"/>
    <property type="match status" value="2"/>
</dbReference>
<evidence type="ECO:0000256" key="4">
    <source>
        <dbReference type="ARBA" id="ARBA00022679"/>
    </source>
</evidence>
<dbReference type="InterPro" id="IPR000241">
    <property type="entry name" value="RlmKL-like_Mtase"/>
</dbReference>
<keyword evidence="4" id="KW-0808">Transferase</keyword>
<reference evidence="10 11" key="1">
    <citation type="submission" date="2007-06" db="EMBL/GenBank/DDBJ databases">
        <authorList>
            <person name="Shimkets L."/>
            <person name="Ferriera S."/>
            <person name="Johnson J."/>
            <person name="Kravitz S."/>
            <person name="Beeson K."/>
            <person name="Sutton G."/>
            <person name="Rogers Y.-H."/>
            <person name="Friedman R."/>
            <person name="Frazier M."/>
            <person name="Venter J.C."/>
        </authorList>
    </citation>
    <scope>NUCLEOTIDE SEQUENCE [LARGE SCALE GENOMIC DNA]</scope>
    <source>
        <strain evidence="10 11">SIR-1</strain>
    </source>
</reference>
<sequence>MSGDEDTRADTEAPSEQERSAKNEPGHEPAGKKPEGKKPKKGKAPRRGARREALSNLGGPVDSRGDRAFAFALASAMEAQAEEADVLTHGFHTYPARMHPALARVVLREFDLGPGSEVLDPFCGGGTVAVEAMVAGWRCLGSDLDPLALRLSRVKVERRREPQRARFTEVLEAVAAASERRVRGRVEVRAALSPEERSWYDVHVLKELAGLLEEIRAVRDKRDRQALEMVFSAIVVKFSRQRSETADRDAPRRLRKGLVTEFFLRKGRELVERWAALSEALPERSHEPRFVQSDARRLPTTLSGEYRCDLVLTSPPYGGTYDYARHHARRHAWLGINAKHLREGEIGARRDLSQPHSKSGSARRGERRSGRVEAGKDAQARWDQQVLDTLRTLHELLSPDAVAVLLMGDAQLGRVAVPADRQLEALAPVAELEFLAAASQPRPEWWTGGHGQERREHLVALRRPA</sequence>
<evidence type="ECO:0000256" key="8">
    <source>
        <dbReference type="SAM" id="MobiDB-lite"/>
    </source>
</evidence>
<evidence type="ECO:0000256" key="2">
    <source>
        <dbReference type="ARBA" id="ARBA00012185"/>
    </source>
</evidence>
<dbReference type="GO" id="GO:0009307">
    <property type="term" value="P:DNA restriction-modification system"/>
    <property type="evidence" value="ECO:0007669"/>
    <property type="project" value="UniProtKB-KW"/>
</dbReference>
<feature type="compositionally biased region" description="Basic and acidic residues" evidence="8">
    <location>
        <begin position="1"/>
        <end position="37"/>
    </location>
</feature>
<comment type="caution">
    <text evidence="10">The sequence shown here is derived from an EMBL/GenBank/DDBJ whole genome shotgun (WGS) entry which is preliminary data.</text>
</comment>
<dbReference type="STRING" id="391625.PPSIR1_07693"/>
<dbReference type="Pfam" id="PF01170">
    <property type="entry name" value="UPF0020"/>
    <property type="match status" value="1"/>
</dbReference>
<dbReference type="eggNOG" id="COG0863">
    <property type="taxonomic scope" value="Bacteria"/>
</dbReference>
<keyword evidence="11" id="KW-1185">Reference proteome</keyword>
<feature type="compositionally biased region" description="Basic and acidic residues" evidence="8">
    <location>
        <begin position="363"/>
        <end position="378"/>
    </location>
</feature>
<dbReference type="AlphaFoldDB" id="A6GD60"/>
<dbReference type="InterPro" id="IPR029063">
    <property type="entry name" value="SAM-dependent_MTases_sf"/>
</dbReference>
<keyword evidence="5" id="KW-0949">S-adenosyl-L-methionine</keyword>
<evidence type="ECO:0000256" key="3">
    <source>
        <dbReference type="ARBA" id="ARBA00022603"/>
    </source>
</evidence>
<dbReference type="OrthoDB" id="8901552at2"/>
<evidence type="ECO:0000256" key="5">
    <source>
        <dbReference type="ARBA" id="ARBA00022691"/>
    </source>
</evidence>
<organism evidence="10 11">
    <name type="scientific">Plesiocystis pacifica SIR-1</name>
    <dbReference type="NCBI Taxonomy" id="391625"/>
    <lineage>
        <taxon>Bacteria</taxon>
        <taxon>Pseudomonadati</taxon>
        <taxon>Myxococcota</taxon>
        <taxon>Polyangia</taxon>
        <taxon>Nannocystales</taxon>
        <taxon>Nannocystaceae</taxon>
        <taxon>Plesiocystis</taxon>
    </lineage>
</organism>
<evidence type="ECO:0000313" key="11">
    <source>
        <dbReference type="Proteomes" id="UP000005801"/>
    </source>
</evidence>
<comment type="catalytic activity">
    <reaction evidence="7">
        <text>a 2'-deoxycytidine in DNA + S-adenosyl-L-methionine = an N(4)-methyl-2'-deoxycytidine in DNA + S-adenosyl-L-homocysteine + H(+)</text>
        <dbReference type="Rhea" id="RHEA:16857"/>
        <dbReference type="Rhea" id="RHEA-COMP:11369"/>
        <dbReference type="Rhea" id="RHEA-COMP:13674"/>
        <dbReference type="ChEBI" id="CHEBI:15378"/>
        <dbReference type="ChEBI" id="CHEBI:57856"/>
        <dbReference type="ChEBI" id="CHEBI:59789"/>
        <dbReference type="ChEBI" id="CHEBI:85452"/>
        <dbReference type="ChEBI" id="CHEBI:137933"/>
        <dbReference type="EC" id="2.1.1.113"/>
    </reaction>
</comment>
<keyword evidence="3 10" id="KW-0489">Methyltransferase</keyword>
<keyword evidence="6" id="KW-0680">Restriction system</keyword>
<dbReference type="GO" id="GO:0015667">
    <property type="term" value="F:site-specific DNA-methyltransferase (cytosine-N4-specific) activity"/>
    <property type="evidence" value="ECO:0007669"/>
    <property type="project" value="UniProtKB-EC"/>
</dbReference>
<feature type="domain" description="Ribosomal RNA large subunit methyltransferase K/L-like methyltransferase" evidence="9">
    <location>
        <begin position="93"/>
        <end position="140"/>
    </location>
</feature>
<evidence type="ECO:0000313" key="10">
    <source>
        <dbReference type="EMBL" id="EDM76218.1"/>
    </source>
</evidence>
<dbReference type="Proteomes" id="UP000005801">
    <property type="component" value="Unassembled WGS sequence"/>
</dbReference>
<evidence type="ECO:0000256" key="6">
    <source>
        <dbReference type="ARBA" id="ARBA00022747"/>
    </source>
</evidence>
<evidence type="ECO:0000256" key="7">
    <source>
        <dbReference type="ARBA" id="ARBA00049120"/>
    </source>
</evidence>
<protein>
    <recommendedName>
        <fullName evidence="2">site-specific DNA-methyltransferase (cytosine-N(4)-specific)</fullName>
        <ecNumber evidence="2">2.1.1.113</ecNumber>
    </recommendedName>
</protein>
<accession>A6GD60</accession>
<comment type="similarity">
    <text evidence="1">Belongs to the N(4)/N(6)-methyltransferase family. N(4) subfamily.</text>
</comment>
<proteinExistence type="inferred from homology"/>
<evidence type="ECO:0000259" key="9">
    <source>
        <dbReference type="Pfam" id="PF01170"/>
    </source>
</evidence>
<dbReference type="EMBL" id="ABCS01000070">
    <property type="protein sequence ID" value="EDM76218.1"/>
    <property type="molecule type" value="Genomic_DNA"/>
</dbReference>
<gene>
    <name evidence="10" type="ORF">PPSIR1_07693</name>
</gene>
<feature type="compositionally biased region" description="Basic residues" evidence="8">
    <location>
        <begin position="38"/>
        <end position="49"/>
    </location>
</feature>
<dbReference type="RefSeq" id="WP_006974651.1">
    <property type="nucleotide sequence ID" value="NZ_ABCS01000070.1"/>
</dbReference>
<dbReference type="InterPro" id="IPR017985">
    <property type="entry name" value="MeTrfase_CN4_CS"/>
</dbReference>
<dbReference type="GO" id="GO:0003677">
    <property type="term" value="F:DNA binding"/>
    <property type="evidence" value="ECO:0007669"/>
    <property type="project" value="InterPro"/>
</dbReference>
<evidence type="ECO:0000256" key="1">
    <source>
        <dbReference type="ARBA" id="ARBA00010203"/>
    </source>
</evidence>
<dbReference type="EC" id="2.1.1.113" evidence="2"/>